<evidence type="ECO:0000313" key="2">
    <source>
        <dbReference type="Proteomes" id="UP000682204"/>
    </source>
</evidence>
<accession>A0ACD1DXS0</accession>
<keyword evidence="2" id="KW-1185">Reference proteome</keyword>
<proteinExistence type="predicted"/>
<evidence type="ECO:0000313" key="1">
    <source>
        <dbReference type="EMBL" id="QVL37002.1"/>
    </source>
</evidence>
<protein>
    <submittedName>
        <fullName evidence="1">Helix-turn-helix transcriptional regulator</fullName>
    </submittedName>
</protein>
<name>A0ACD1DXS0_9BACT</name>
<reference evidence="1" key="1">
    <citation type="submission" date="2021-05" db="EMBL/GenBank/DDBJ databases">
        <title>An isolated secondary fermenter in methanogenic hydrocarbon-degrading communities.</title>
        <authorList>
            <person name="Liu Y.-F."/>
            <person name="Liu Z.-l."/>
        </authorList>
    </citation>
    <scope>NUCLEOTIDE SEQUENCE</scope>
    <source>
        <strain evidence="1">L-13</strain>
    </source>
</reference>
<gene>
    <name evidence="1" type="ORF">KIH16_04335</name>
</gene>
<dbReference type="EMBL" id="CP074691">
    <property type="protein sequence ID" value="QVL37002.1"/>
    <property type="molecule type" value="Genomic_DNA"/>
</dbReference>
<organism evidence="1 2">
    <name type="scientific">Aminirod propionatiphilus</name>
    <dbReference type="NCBI Taxonomy" id="3415223"/>
    <lineage>
        <taxon>Bacteria</taxon>
        <taxon>Thermotogati</taxon>
        <taxon>Synergistota</taxon>
        <taxon>Synergistia</taxon>
        <taxon>Synergistales</taxon>
        <taxon>Aminiphilaceae</taxon>
        <taxon>Aminirod</taxon>
    </lineage>
</organism>
<sequence>MDNLGTRLASARMSAGLSQAKLATLLGVTRGTITRWENGTRAPSDEDKHRLSRALNISIAYLMGETDEPRPATLDAQKKPASEETGELAELTLPSGRMIRVTQDQLDAYQAWDRKRNLDTTVAIAAALGIPLSDLVPAGQVDKCPTETHRNLVGLLKALAAADPQNVRFAARGGIRIEDVPENDAKLMLEAILSSANLAVDLLAKGKGQSRDQK</sequence>
<dbReference type="Proteomes" id="UP000682204">
    <property type="component" value="Chromosome"/>
</dbReference>